<dbReference type="PANTHER" id="PTHR48075">
    <property type="entry name" value="3-HYDROXYACYL-COA DEHYDROGENASE FAMILY PROTEIN"/>
    <property type="match status" value="1"/>
</dbReference>
<dbReference type="InterPro" id="IPR006176">
    <property type="entry name" value="3-OHacyl-CoA_DH_NAD-bd"/>
</dbReference>
<dbReference type="NCBIfam" id="NF004783">
    <property type="entry name" value="PRK06129.1"/>
    <property type="match status" value="1"/>
</dbReference>
<dbReference type="Gene3D" id="3.40.50.720">
    <property type="entry name" value="NAD(P)-binding Rossmann-like Domain"/>
    <property type="match status" value="1"/>
</dbReference>
<proteinExistence type="inferred from homology"/>
<organism evidence="5 6">
    <name type="scientific">Advenella kashmirensis</name>
    <dbReference type="NCBI Taxonomy" id="310575"/>
    <lineage>
        <taxon>Bacteria</taxon>
        <taxon>Pseudomonadati</taxon>
        <taxon>Pseudomonadota</taxon>
        <taxon>Betaproteobacteria</taxon>
        <taxon>Burkholderiales</taxon>
        <taxon>Alcaligenaceae</taxon>
    </lineage>
</organism>
<evidence type="ECO:0000256" key="1">
    <source>
        <dbReference type="ARBA" id="ARBA00009463"/>
    </source>
</evidence>
<dbReference type="Pfam" id="PF02737">
    <property type="entry name" value="3HCDH_N"/>
    <property type="match status" value="1"/>
</dbReference>
<dbReference type="Pfam" id="PF00725">
    <property type="entry name" value="3HCDH"/>
    <property type="match status" value="1"/>
</dbReference>
<gene>
    <name evidence="5" type="ORF">DD666_08885</name>
</gene>
<protein>
    <submittedName>
        <fullName evidence="5">3-hydroxyacyl-CoA dehydrogenase</fullName>
    </submittedName>
</protein>
<sequence length="342" mass="37144">MVRHRHDPYLAPTSCGNLFIVNAPTLASVSIIGTGLIGQAWAVVFARAGCVTTLWDGDAQAARQAVTLIEQQMQTLAQYGLVDDVPGAMARIRIADSLEAAVANTSYVQENLPEVLDIKLDIFARLDAAAPPEAILASSTSGIPASAFTEGLAGRARCLVAHPVNPPSLIPVVELCGAPWTSEQTLVRARAIMDAVKQKPVTVLQEIDGFILNRLQGALLREAFRLVEQGYVSVEDLDTTVSNGLGLRWSFMGPFETIDLNAPQGIRDYAERYGPLYQELAKTQVDTRPWSGALIDSVATARRADLPETELAARRAWRDQRLMALAAHKRQHANDTDTQDTH</sequence>
<evidence type="ECO:0000313" key="5">
    <source>
        <dbReference type="EMBL" id="HBP29514.1"/>
    </source>
</evidence>
<dbReference type="InterPro" id="IPR008927">
    <property type="entry name" value="6-PGluconate_DH-like_C_sf"/>
</dbReference>
<evidence type="ECO:0000256" key="2">
    <source>
        <dbReference type="ARBA" id="ARBA00023002"/>
    </source>
</evidence>
<dbReference type="InterPro" id="IPR006108">
    <property type="entry name" value="3HC_DH_C"/>
</dbReference>
<dbReference type="Gene3D" id="1.10.1040.10">
    <property type="entry name" value="N-(1-d-carboxylethyl)-l-norvaline Dehydrogenase, domain 2"/>
    <property type="match status" value="1"/>
</dbReference>
<evidence type="ECO:0000259" key="4">
    <source>
        <dbReference type="Pfam" id="PF02737"/>
    </source>
</evidence>
<dbReference type="SUPFAM" id="SSF51735">
    <property type="entry name" value="NAD(P)-binding Rossmann-fold domains"/>
    <property type="match status" value="1"/>
</dbReference>
<comment type="caution">
    <text evidence="5">The sequence shown here is derived from an EMBL/GenBank/DDBJ whole genome shotgun (WGS) entry which is preliminary data.</text>
</comment>
<dbReference type="AlphaFoldDB" id="A0A356LF13"/>
<keyword evidence="2" id="KW-0560">Oxidoreductase</keyword>
<dbReference type="SUPFAM" id="SSF48179">
    <property type="entry name" value="6-phosphogluconate dehydrogenase C-terminal domain-like"/>
    <property type="match status" value="1"/>
</dbReference>
<dbReference type="PANTHER" id="PTHR48075:SF1">
    <property type="entry name" value="LAMBDA-CRYSTALLIN HOMOLOG"/>
    <property type="match status" value="1"/>
</dbReference>
<dbReference type="GO" id="GO:0050104">
    <property type="term" value="F:L-gulonate 3-dehydrogenase activity"/>
    <property type="evidence" value="ECO:0007669"/>
    <property type="project" value="TreeGrafter"/>
</dbReference>
<dbReference type="GO" id="GO:0006631">
    <property type="term" value="P:fatty acid metabolic process"/>
    <property type="evidence" value="ECO:0007669"/>
    <property type="project" value="InterPro"/>
</dbReference>
<dbReference type="PROSITE" id="PS00067">
    <property type="entry name" value="3HCDH"/>
    <property type="match status" value="1"/>
</dbReference>
<dbReference type="InterPro" id="IPR036291">
    <property type="entry name" value="NAD(P)-bd_dom_sf"/>
</dbReference>
<dbReference type="InterPro" id="IPR013328">
    <property type="entry name" value="6PGD_dom2"/>
</dbReference>
<feature type="domain" description="3-hydroxyacyl-CoA dehydrogenase NAD binding" evidence="4">
    <location>
        <begin position="29"/>
        <end position="206"/>
    </location>
</feature>
<feature type="domain" description="3-hydroxyacyl-CoA dehydrogenase C-terminal" evidence="3">
    <location>
        <begin position="209"/>
        <end position="275"/>
    </location>
</feature>
<name>A0A356LF13_9BURK</name>
<comment type="similarity">
    <text evidence="1">Belongs to the 3-hydroxyacyl-CoA dehydrogenase family.</text>
</comment>
<dbReference type="Proteomes" id="UP000264036">
    <property type="component" value="Unassembled WGS sequence"/>
</dbReference>
<evidence type="ECO:0000259" key="3">
    <source>
        <dbReference type="Pfam" id="PF00725"/>
    </source>
</evidence>
<dbReference type="GO" id="GO:0070403">
    <property type="term" value="F:NAD+ binding"/>
    <property type="evidence" value="ECO:0007669"/>
    <property type="project" value="InterPro"/>
</dbReference>
<evidence type="ECO:0000313" key="6">
    <source>
        <dbReference type="Proteomes" id="UP000264036"/>
    </source>
</evidence>
<reference evidence="5 6" key="1">
    <citation type="journal article" date="2018" name="Nat. Biotechnol.">
        <title>A standardized bacterial taxonomy based on genome phylogeny substantially revises the tree of life.</title>
        <authorList>
            <person name="Parks D.H."/>
            <person name="Chuvochina M."/>
            <person name="Waite D.W."/>
            <person name="Rinke C."/>
            <person name="Skarshewski A."/>
            <person name="Chaumeil P.A."/>
            <person name="Hugenholtz P."/>
        </authorList>
    </citation>
    <scope>NUCLEOTIDE SEQUENCE [LARGE SCALE GENOMIC DNA]</scope>
    <source>
        <strain evidence="5">UBA10707</strain>
    </source>
</reference>
<dbReference type="InterPro" id="IPR006180">
    <property type="entry name" value="3-OHacyl-CoA_DH_CS"/>
</dbReference>
<dbReference type="EMBL" id="DOEK01000024">
    <property type="protein sequence ID" value="HBP29514.1"/>
    <property type="molecule type" value="Genomic_DNA"/>
</dbReference>
<accession>A0A356LF13</accession>